<dbReference type="AlphaFoldDB" id="C5LDD3"/>
<evidence type="ECO:0000313" key="5">
    <source>
        <dbReference type="Proteomes" id="UP000007800"/>
    </source>
</evidence>
<evidence type="ECO:0000259" key="3">
    <source>
        <dbReference type="PROSITE" id="PS50102"/>
    </source>
</evidence>
<dbReference type="Proteomes" id="UP000007800">
    <property type="component" value="Unassembled WGS sequence"/>
</dbReference>
<feature type="domain" description="RRM" evidence="3">
    <location>
        <begin position="1"/>
        <end position="58"/>
    </location>
</feature>
<dbReference type="GO" id="GO:0005730">
    <property type="term" value="C:nucleolus"/>
    <property type="evidence" value="ECO:0007669"/>
    <property type="project" value="TreeGrafter"/>
</dbReference>
<accession>C5LDD3</accession>
<feature type="compositionally biased region" description="Polar residues" evidence="2">
    <location>
        <begin position="174"/>
        <end position="198"/>
    </location>
</feature>
<name>C5LDD3_PERM5</name>
<dbReference type="InterPro" id="IPR012677">
    <property type="entry name" value="Nucleotide-bd_a/b_plait_sf"/>
</dbReference>
<organism evidence="5">
    <name type="scientific">Perkinsus marinus (strain ATCC 50983 / TXsc)</name>
    <dbReference type="NCBI Taxonomy" id="423536"/>
    <lineage>
        <taxon>Eukaryota</taxon>
        <taxon>Sar</taxon>
        <taxon>Alveolata</taxon>
        <taxon>Perkinsozoa</taxon>
        <taxon>Perkinsea</taxon>
        <taxon>Perkinsida</taxon>
        <taxon>Perkinsidae</taxon>
        <taxon>Perkinsus</taxon>
    </lineage>
</organism>
<dbReference type="PROSITE" id="PS50102">
    <property type="entry name" value="RRM"/>
    <property type="match status" value="1"/>
</dbReference>
<dbReference type="OrthoDB" id="10259687at2759"/>
<dbReference type="InParanoid" id="C5LDD3"/>
<evidence type="ECO:0000256" key="1">
    <source>
        <dbReference type="PROSITE-ProRule" id="PRU00176"/>
    </source>
</evidence>
<dbReference type="PANTHER" id="PTHR48030:SF3">
    <property type="entry name" value="SPLICING FACTOR 3B SUBUNIT 4"/>
    <property type="match status" value="1"/>
</dbReference>
<keyword evidence="5" id="KW-1185">Reference proteome</keyword>
<feature type="compositionally biased region" description="Pro residues" evidence="2">
    <location>
        <begin position="113"/>
        <end position="122"/>
    </location>
</feature>
<dbReference type="SUPFAM" id="SSF54928">
    <property type="entry name" value="RNA-binding domain, RBD"/>
    <property type="match status" value="1"/>
</dbReference>
<dbReference type="RefSeq" id="XP_002773449.1">
    <property type="nucleotide sequence ID" value="XM_002773403.1"/>
</dbReference>
<dbReference type="GO" id="GO:0048026">
    <property type="term" value="P:positive regulation of mRNA splicing, via spliceosome"/>
    <property type="evidence" value="ECO:0007669"/>
    <property type="project" value="TreeGrafter"/>
</dbReference>
<dbReference type="InterPro" id="IPR052084">
    <property type="entry name" value="SF3B4_spliceosome_assoc"/>
</dbReference>
<evidence type="ECO:0000313" key="4">
    <source>
        <dbReference type="EMBL" id="EER05265.1"/>
    </source>
</evidence>
<proteinExistence type="predicted"/>
<dbReference type="GO" id="GO:0003723">
    <property type="term" value="F:RNA binding"/>
    <property type="evidence" value="ECO:0007669"/>
    <property type="project" value="UniProtKB-UniRule"/>
</dbReference>
<feature type="region of interest" description="Disordered" evidence="2">
    <location>
        <begin position="163"/>
        <end position="216"/>
    </location>
</feature>
<dbReference type="GeneID" id="9050831"/>
<feature type="region of interest" description="Disordered" evidence="2">
    <location>
        <begin position="102"/>
        <end position="125"/>
    </location>
</feature>
<sequence>MDGSGIVVFCKIMRSETGESKGFGFVSYDGFEASDAAMAGMNGQYLCNRQISVSYSYKKDSKGERHGTAAERMIAANRESSQPHHVENEYYASVGASAMPQAAPAPLAGSNLPTPPAPPPGMSAPSSVVEWERSYSVLGCILRLGQLPDSSYAATRDGLPSWNASASRDAPTTGHASSTRNASTAGDATPTGNATTTGHAAPARDAPTAWNGYAWK</sequence>
<dbReference type="PANTHER" id="PTHR48030">
    <property type="entry name" value="SPLICING FACTOR 3B SUBUNIT 4"/>
    <property type="match status" value="1"/>
</dbReference>
<reference evidence="4 5" key="1">
    <citation type="submission" date="2008-07" db="EMBL/GenBank/DDBJ databases">
        <authorList>
            <person name="El-Sayed N."/>
            <person name="Caler E."/>
            <person name="Inman J."/>
            <person name="Amedeo P."/>
            <person name="Hass B."/>
            <person name="Wortman J."/>
        </authorList>
    </citation>
    <scope>NUCLEOTIDE SEQUENCE [LARGE SCALE GENOMIC DNA]</scope>
    <source>
        <strain evidence="5">ATCC 50983 / TXsc</strain>
    </source>
</reference>
<dbReference type="GO" id="GO:0071011">
    <property type="term" value="C:precatalytic spliceosome"/>
    <property type="evidence" value="ECO:0007669"/>
    <property type="project" value="TreeGrafter"/>
</dbReference>
<evidence type="ECO:0000256" key="2">
    <source>
        <dbReference type="SAM" id="MobiDB-lite"/>
    </source>
</evidence>
<dbReference type="InterPro" id="IPR000504">
    <property type="entry name" value="RRM_dom"/>
</dbReference>
<gene>
    <name evidence="4" type="ORF">Pmar_PMAR027905</name>
</gene>
<protein>
    <submittedName>
        <fullName evidence="4">Spliceosome associated protein, putative</fullName>
    </submittedName>
</protein>
<dbReference type="Gene3D" id="3.30.70.330">
    <property type="match status" value="1"/>
</dbReference>
<dbReference type="InterPro" id="IPR035979">
    <property type="entry name" value="RBD_domain_sf"/>
</dbReference>
<keyword evidence="1" id="KW-0694">RNA-binding</keyword>
<dbReference type="Pfam" id="PF00076">
    <property type="entry name" value="RRM_1"/>
    <property type="match status" value="1"/>
</dbReference>
<dbReference type="EMBL" id="GG680969">
    <property type="protein sequence ID" value="EER05265.1"/>
    <property type="molecule type" value="Genomic_DNA"/>
</dbReference>